<dbReference type="PANTHER" id="PTHR30036:SF1">
    <property type="entry name" value="D-XYLOSE-BINDING PERIPLASMIC PROTEIN"/>
    <property type="match status" value="1"/>
</dbReference>
<sequence length="350" mass="38920">MKMWGGRLLLMVFACCILMTGCRQAKVETAEQTPEKEGDRPVQIGLSIDSFVIERWIRDRDVFVSAAKEMGAEVNVQNANGDVNEQIEQIQYFIKKQMDVIVVVAGDCEELSDVMKKAKAAGIKTMSYDRLVLNADSDMYISFDNRGVGSLMAENLVKNIPEGGKIVMIQGPETDHNVAMIREGFYSVLEGKNLDVVYQNNCEGWLGEQAYDYAKEALEKYPDVKGIMCGNDDLATQVFKVLSEDRLAGKVCLVGQDGDLMACQRIVEGTQNMTAFKSVEEEARLAAEYAVKLGRGEPLKGVDQTIHDGTYDVPYLELKPVAVTKENMDSVIIKGGFHPREDVYLNVIKQ</sequence>
<dbReference type="PANTHER" id="PTHR30036">
    <property type="entry name" value="D-XYLOSE-BINDING PERIPLASMIC PROTEIN"/>
    <property type="match status" value="1"/>
</dbReference>
<name>A0ABU4GRZ0_9CLOT</name>
<dbReference type="InterPro" id="IPR050555">
    <property type="entry name" value="Bact_Solute-Bind_Prot2"/>
</dbReference>
<organism evidence="5 6">
    <name type="scientific">Clostridium boliviensis</name>
    <dbReference type="NCBI Taxonomy" id="318465"/>
    <lineage>
        <taxon>Bacteria</taxon>
        <taxon>Bacillati</taxon>
        <taxon>Bacillota</taxon>
        <taxon>Clostridia</taxon>
        <taxon>Eubacteriales</taxon>
        <taxon>Clostridiaceae</taxon>
        <taxon>Clostridium</taxon>
    </lineage>
</organism>
<keyword evidence="2 3" id="KW-0732">Signal</keyword>
<reference evidence="5 6" key="1">
    <citation type="submission" date="2023-10" db="EMBL/GenBank/DDBJ databases">
        <title>A novel Glycoside Hydrolase 43-Like Enzyme from Clostrdium boliviensis is an Endo-xylanase, and a Candidate for Xylooligosaccharides Production from Different Xylan Substrates.</title>
        <authorList>
            <person name="Alvarez M.T."/>
            <person name="Rocabado-Villegas L.R."/>
            <person name="Salas-Veizaga D.M."/>
            <person name="Linares-Pasten J.A."/>
            <person name="Gudmundsdottir E.E."/>
            <person name="Hreggvidsson G.O."/>
            <person name="Adlercreutz P."/>
            <person name="Nordberg Karlsson E."/>
        </authorList>
    </citation>
    <scope>NUCLEOTIDE SEQUENCE [LARGE SCALE GENOMIC DNA]</scope>
    <source>
        <strain evidence="5 6">E-1</strain>
    </source>
</reference>
<feature type="domain" description="Periplasmic binding protein" evidence="4">
    <location>
        <begin position="44"/>
        <end position="297"/>
    </location>
</feature>
<proteinExistence type="predicted"/>
<comment type="caution">
    <text evidence="5">The sequence shown here is derived from an EMBL/GenBank/DDBJ whole genome shotgun (WGS) entry which is preliminary data.</text>
</comment>
<keyword evidence="6" id="KW-1185">Reference proteome</keyword>
<dbReference type="InterPro" id="IPR025997">
    <property type="entry name" value="SBP_2_dom"/>
</dbReference>
<dbReference type="Proteomes" id="UP001276854">
    <property type="component" value="Unassembled WGS sequence"/>
</dbReference>
<dbReference type="RefSeq" id="WP_318065894.1">
    <property type="nucleotide sequence ID" value="NZ_JAWONS010000280.1"/>
</dbReference>
<protein>
    <submittedName>
        <fullName evidence="5">Substrate-binding domain-containing protein</fullName>
    </submittedName>
</protein>
<evidence type="ECO:0000313" key="6">
    <source>
        <dbReference type="Proteomes" id="UP001276854"/>
    </source>
</evidence>
<evidence type="ECO:0000256" key="1">
    <source>
        <dbReference type="ARBA" id="ARBA00004196"/>
    </source>
</evidence>
<dbReference type="PROSITE" id="PS51257">
    <property type="entry name" value="PROKAR_LIPOPROTEIN"/>
    <property type="match status" value="1"/>
</dbReference>
<feature type="chain" id="PRO_5047140744" evidence="3">
    <location>
        <begin position="26"/>
        <end position="350"/>
    </location>
</feature>
<comment type="subcellular location">
    <subcellularLocation>
        <location evidence="1">Cell envelope</location>
    </subcellularLocation>
</comment>
<dbReference type="InterPro" id="IPR028082">
    <property type="entry name" value="Peripla_BP_I"/>
</dbReference>
<gene>
    <name evidence="5" type="ORF">RZO55_19215</name>
</gene>
<evidence type="ECO:0000256" key="3">
    <source>
        <dbReference type="SAM" id="SignalP"/>
    </source>
</evidence>
<dbReference type="Gene3D" id="3.40.50.2300">
    <property type="match status" value="2"/>
</dbReference>
<feature type="signal peptide" evidence="3">
    <location>
        <begin position="1"/>
        <end position="25"/>
    </location>
</feature>
<dbReference type="SUPFAM" id="SSF53822">
    <property type="entry name" value="Periplasmic binding protein-like I"/>
    <property type="match status" value="1"/>
</dbReference>
<evidence type="ECO:0000313" key="5">
    <source>
        <dbReference type="EMBL" id="MDW2799708.1"/>
    </source>
</evidence>
<evidence type="ECO:0000259" key="4">
    <source>
        <dbReference type="Pfam" id="PF13407"/>
    </source>
</evidence>
<dbReference type="Pfam" id="PF13407">
    <property type="entry name" value="Peripla_BP_4"/>
    <property type="match status" value="1"/>
</dbReference>
<dbReference type="EMBL" id="JAWONS010000280">
    <property type="protein sequence ID" value="MDW2799708.1"/>
    <property type="molecule type" value="Genomic_DNA"/>
</dbReference>
<evidence type="ECO:0000256" key="2">
    <source>
        <dbReference type="ARBA" id="ARBA00022729"/>
    </source>
</evidence>
<accession>A0ABU4GRZ0</accession>